<evidence type="ECO:0000313" key="2">
    <source>
        <dbReference type="EMBL" id="SDE52590.1"/>
    </source>
</evidence>
<dbReference type="AlphaFoldDB" id="A0A1G7DN86"/>
<dbReference type="RefSeq" id="WP_083330144.1">
    <property type="nucleotide sequence ID" value="NZ_FNAU01000012.1"/>
</dbReference>
<dbReference type="EMBL" id="JAWNFU010000003">
    <property type="protein sequence ID" value="MDY5153520.1"/>
    <property type="molecule type" value="Genomic_DNA"/>
</dbReference>
<dbReference type="InterPro" id="IPR007739">
    <property type="entry name" value="RgpF"/>
</dbReference>
<evidence type="ECO:0000313" key="3">
    <source>
        <dbReference type="EMBL" id="VDG75931.1"/>
    </source>
</evidence>
<proteinExistence type="predicted"/>
<dbReference type="Proteomes" id="UP001273799">
    <property type="component" value="Unassembled WGS sequence"/>
</dbReference>
<reference evidence="2" key="2">
    <citation type="submission" date="2016-10" db="EMBL/GenBank/DDBJ databases">
        <authorList>
            <person name="de Groot N.N."/>
        </authorList>
    </citation>
    <scope>NUCLEOTIDE SEQUENCE [LARGE SCALE GENOMIC DNA]</scope>
    <source>
        <strain evidence="2">DSM 20639</strain>
    </source>
</reference>
<protein>
    <submittedName>
        <fullName evidence="1">Rhamnan synthesis F family protein</fullName>
    </submittedName>
    <submittedName>
        <fullName evidence="2">Rhamnan synthesis protein F</fullName>
    </submittedName>
</protein>
<evidence type="ECO:0000313" key="4">
    <source>
        <dbReference type="Proteomes" id="UP000182744"/>
    </source>
</evidence>
<dbReference type="Proteomes" id="UP000182744">
    <property type="component" value="Unassembled WGS sequence"/>
</dbReference>
<gene>
    <name evidence="3" type="ORF">NCTC10327_00616</name>
    <name evidence="1" type="ORF">R6G71_05595</name>
    <name evidence="2" type="ORF">SAMN05421878_1127</name>
</gene>
<organism evidence="2 4">
    <name type="scientific">Actinobaculum suis</name>
    <dbReference type="NCBI Taxonomy" id="1657"/>
    <lineage>
        <taxon>Bacteria</taxon>
        <taxon>Bacillati</taxon>
        <taxon>Actinomycetota</taxon>
        <taxon>Actinomycetes</taxon>
        <taxon>Actinomycetales</taxon>
        <taxon>Actinomycetaceae</taxon>
        <taxon>Actinobaculum</taxon>
    </lineage>
</organism>
<accession>A0A1G7DN86</accession>
<reference evidence="1" key="4">
    <citation type="submission" date="2023-10" db="EMBL/GenBank/DDBJ databases">
        <title>Whole Genome based description of the genera Actinobaculum and Actinotignum reveals a complex phylogenetic relationship within the species included in the genus Actinotignum.</title>
        <authorList>
            <person name="Jensen C.S."/>
            <person name="Dargis R."/>
            <person name="Kemp M."/>
            <person name="Christensen J.J."/>
        </authorList>
    </citation>
    <scope>NUCLEOTIDE SEQUENCE</scope>
    <source>
        <strain evidence="1">Actinobaculum_suis_CCUG19206T</strain>
    </source>
</reference>
<dbReference type="Pfam" id="PF05045">
    <property type="entry name" value="RgpF"/>
    <property type="match status" value="1"/>
</dbReference>
<evidence type="ECO:0000313" key="1">
    <source>
        <dbReference type="EMBL" id="MDY5153520.1"/>
    </source>
</evidence>
<keyword evidence="4" id="KW-1185">Reference proteome</keyword>
<sequence length="277" mass="31054">MRVFHWKNGELVSEASRGQVRIERGDIDALEYSERVALIAQYSVGEAQPRSLSRYLEELARNDFLPVVISVAPCTGKLEFPHGLPEQTIIMRRPNIGYDFGSWATALGVLPRVREKSVVLLTNDSMLGPFAPLAEILSWAAQPGIPDIRALTSSYQFARHLQSYFLCFRGGILADDPWVEFFNSIRVQPGKDDVVLQYELGVSRLAFAEGYSTEEFVAGPDLGVPYGNPTIDGWKKMLDWGVPMLKRTIMTHPATEQEGAEARAYIARKFGENISEW</sequence>
<dbReference type="EMBL" id="UYIO01000001">
    <property type="protein sequence ID" value="VDG75931.1"/>
    <property type="molecule type" value="Genomic_DNA"/>
</dbReference>
<reference evidence="4" key="1">
    <citation type="submission" date="2016-10" db="EMBL/GenBank/DDBJ databases">
        <authorList>
            <person name="Varghese N."/>
        </authorList>
    </citation>
    <scope>NUCLEOTIDE SEQUENCE [LARGE SCALE GENOMIC DNA]</scope>
    <source>
        <strain evidence="4">DSM 20639</strain>
    </source>
</reference>
<dbReference type="EMBL" id="FNAU01000012">
    <property type="protein sequence ID" value="SDE52590.1"/>
    <property type="molecule type" value="Genomic_DNA"/>
</dbReference>
<dbReference type="Proteomes" id="UP000269974">
    <property type="component" value="Unassembled WGS sequence"/>
</dbReference>
<name>A0A1G7DN86_9ACTO</name>
<evidence type="ECO:0000313" key="5">
    <source>
        <dbReference type="Proteomes" id="UP000269974"/>
    </source>
</evidence>
<reference evidence="3 5" key="3">
    <citation type="submission" date="2018-11" db="EMBL/GenBank/DDBJ databases">
        <authorList>
            <consortium name="Pathogen Informatics"/>
        </authorList>
    </citation>
    <scope>NUCLEOTIDE SEQUENCE [LARGE SCALE GENOMIC DNA]</scope>
    <source>
        <strain evidence="3 5">NCTC10327</strain>
    </source>
</reference>